<protein>
    <submittedName>
        <fullName evidence="1">Uncharacterized protein</fullName>
    </submittedName>
</protein>
<name>A0A4P9YB49_ROZAC</name>
<evidence type="ECO:0000313" key="1">
    <source>
        <dbReference type="EMBL" id="RKP16184.1"/>
    </source>
</evidence>
<dbReference type="Proteomes" id="UP000281549">
    <property type="component" value="Unassembled WGS sequence"/>
</dbReference>
<sequence length="282" mass="31575">MQIKRDGNIGNECCISSGKDIPGEKVSGNKIQDDLKHESKKVYSPGEIPFVSKTNLENFMETLQHPSQFKETLSNLYQPKSISKMNLPMVDCTQSSSEVNVVQHQNQSIPFNLERSIAPSEHPSSYLPLKDEREIQNQRALINLEDSIGPLEHTSKSISKSKIEMNLPLQNDVFPENQPVPSDLEDSMAPLKHPSLSLSSSKSKIKMNLPLNNDVFQSHPVITNLEIFMDPLQNPFKSKETISNSSPSKQLSKINLHVVDCKCRSDLSLVYGSPRTCAMTRT</sequence>
<dbReference type="AlphaFoldDB" id="A0A4P9YB49"/>
<proteinExistence type="predicted"/>
<dbReference type="EMBL" id="ML006867">
    <property type="protein sequence ID" value="RKP16184.1"/>
    <property type="molecule type" value="Genomic_DNA"/>
</dbReference>
<evidence type="ECO:0000313" key="2">
    <source>
        <dbReference type="Proteomes" id="UP000281549"/>
    </source>
</evidence>
<organism evidence="1 2">
    <name type="scientific">Rozella allomycis (strain CSF55)</name>
    <dbReference type="NCBI Taxonomy" id="988480"/>
    <lineage>
        <taxon>Eukaryota</taxon>
        <taxon>Fungi</taxon>
        <taxon>Fungi incertae sedis</taxon>
        <taxon>Cryptomycota</taxon>
        <taxon>Cryptomycota incertae sedis</taxon>
        <taxon>Rozella</taxon>
    </lineage>
</organism>
<accession>A0A4P9YB49</accession>
<gene>
    <name evidence="1" type="ORF">ROZALSC1DRAFT_25568</name>
</gene>
<reference evidence="2" key="1">
    <citation type="journal article" date="2018" name="Nat. Microbiol.">
        <title>Leveraging single-cell genomics to expand the fungal tree of life.</title>
        <authorList>
            <person name="Ahrendt S.R."/>
            <person name="Quandt C.A."/>
            <person name="Ciobanu D."/>
            <person name="Clum A."/>
            <person name="Salamov A."/>
            <person name="Andreopoulos B."/>
            <person name="Cheng J.F."/>
            <person name="Woyke T."/>
            <person name="Pelin A."/>
            <person name="Henrissat B."/>
            <person name="Reynolds N.K."/>
            <person name="Benny G.L."/>
            <person name="Smith M.E."/>
            <person name="James T.Y."/>
            <person name="Grigoriev I.V."/>
        </authorList>
    </citation>
    <scope>NUCLEOTIDE SEQUENCE [LARGE SCALE GENOMIC DNA]</scope>
    <source>
        <strain evidence="2">CSF55</strain>
    </source>
</reference>